<evidence type="ECO:0000313" key="4">
    <source>
        <dbReference type="Proteomes" id="UP001331761"/>
    </source>
</evidence>
<sequence length="149" mass="17131">MMLLMIVLCFMMYAHVDNSPAVPERVGRISLPQSPLNEHDRLDDLAMAVFGYNVSTMKSLYSMTENSETYRNKQVFKEWQEKYGNTRDDSPEEALYKKVEEVFDNLAMSLYTGSAAMEALIAHEVGGPVNDQTHNFDSAMRIRLWKRIP</sequence>
<reference evidence="2 4" key="1">
    <citation type="submission" date="2019-10" db="EMBL/GenBank/DDBJ databases">
        <title>Assembly and Annotation for the nematode Trichostrongylus colubriformis.</title>
        <authorList>
            <person name="Martin J."/>
        </authorList>
    </citation>
    <scope>NUCLEOTIDE SEQUENCE [LARGE SCALE GENOMIC DNA]</scope>
    <source>
        <strain evidence="2">G859</strain>
        <tissue evidence="2">Whole worm</tissue>
    </source>
</reference>
<feature type="signal peptide" evidence="1">
    <location>
        <begin position="1"/>
        <end position="16"/>
    </location>
</feature>
<feature type="chain" id="PRO_5044710870" evidence="1">
    <location>
        <begin position="17"/>
        <end position="149"/>
    </location>
</feature>
<gene>
    <name evidence="2" type="ORF">GCK32_008641</name>
    <name evidence="3" type="ORF">GCK32_008652</name>
</gene>
<evidence type="ECO:0000313" key="3">
    <source>
        <dbReference type="EMBL" id="KAK5983373.1"/>
    </source>
</evidence>
<keyword evidence="4" id="KW-1185">Reference proteome</keyword>
<evidence type="ECO:0000256" key="1">
    <source>
        <dbReference type="SAM" id="SignalP"/>
    </source>
</evidence>
<dbReference type="EMBL" id="WIXE01005548">
    <property type="protein sequence ID" value="KAK5982105.1"/>
    <property type="molecule type" value="Genomic_DNA"/>
</dbReference>
<proteinExistence type="predicted"/>
<dbReference type="EMBL" id="WIXE01004064">
    <property type="protein sequence ID" value="KAK5983373.1"/>
    <property type="molecule type" value="Genomic_DNA"/>
</dbReference>
<accession>A0AAN8G2K9</accession>
<comment type="caution">
    <text evidence="2">The sequence shown here is derived from an EMBL/GenBank/DDBJ whole genome shotgun (WGS) entry which is preliminary data.</text>
</comment>
<evidence type="ECO:0000313" key="2">
    <source>
        <dbReference type="EMBL" id="KAK5982105.1"/>
    </source>
</evidence>
<protein>
    <submittedName>
        <fullName evidence="2">Uncharacterized protein</fullName>
    </submittedName>
</protein>
<keyword evidence="1" id="KW-0732">Signal</keyword>
<organism evidence="2 4">
    <name type="scientific">Trichostrongylus colubriformis</name>
    <name type="common">Black scour worm</name>
    <dbReference type="NCBI Taxonomy" id="6319"/>
    <lineage>
        <taxon>Eukaryota</taxon>
        <taxon>Metazoa</taxon>
        <taxon>Ecdysozoa</taxon>
        <taxon>Nematoda</taxon>
        <taxon>Chromadorea</taxon>
        <taxon>Rhabditida</taxon>
        <taxon>Rhabditina</taxon>
        <taxon>Rhabditomorpha</taxon>
        <taxon>Strongyloidea</taxon>
        <taxon>Trichostrongylidae</taxon>
        <taxon>Trichostrongylus</taxon>
    </lineage>
</organism>
<dbReference type="Proteomes" id="UP001331761">
    <property type="component" value="Unassembled WGS sequence"/>
</dbReference>
<name>A0AAN8G2K9_TRICO</name>
<dbReference type="AlphaFoldDB" id="A0AAN8G2K9"/>